<evidence type="ECO:0000313" key="4">
    <source>
        <dbReference type="EMBL" id="KMY41490.1"/>
    </source>
</evidence>
<feature type="compositionally biased region" description="Basic and acidic residues" evidence="1">
    <location>
        <begin position="463"/>
        <end position="476"/>
    </location>
</feature>
<gene>
    <name evidence="4" type="ORF">AC625_24720</name>
</gene>
<feature type="signal peptide" evidence="3">
    <location>
        <begin position="1"/>
        <end position="25"/>
    </location>
</feature>
<dbReference type="InterPro" id="IPR058112">
    <property type="entry name" value="CD3337_EF1877-like"/>
</dbReference>
<evidence type="ECO:0000256" key="3">
    <source>
        <dbReference type="SAM" id="SignalP"/>
    </source>
</evidence>
<keyword evidence="5" id="KW-1185">Reference proteome</keyword>
<evidence type="ECO:0000256" key="2">
    <source>
        <dbReference type="SAM" id="Phobius"/>
    </source>
</evidence>
<feature type="region of interest" description="Disordered" evidence="1">
    <location>
        <begin position="456"/>
        <end position="683"/>
    </location>
</feature>
<dbReference type="PATRIC" id="fig|1679170.3.peg.5556"/>
<dbReference type="STRING" id="1679170.AC625_24720"/>
<name>A0A0K9G3W0_9BACI</name>
<feature type="transmembrane region" description="Helical" evidence="2">
    <location>
        <begin position="321"/>
        <end position="342"/>
    </location>
</feature>
<evidence type="ECO:0000313" key="5">
    <source>
        <dbReference type="Proteomes" id="UP000037146"/>
    </source>
</evidence>
<feature type="compositionally biased region" description="Polar residues" evidence="1">
    <location>
        <begin position="560"/>
        <end position="570"/>
    </location>
</feature>
<proteinExistence type="predicted"/>
<feature type="compositionally biased region" description="Polar residues" evidence="1">
    <location>
        <begin position="602"/>
        <end position="619"/>
    </location>
</feature>
<evidence type="ECO:0008006" key="6">
    <source>
        <dbReference type="Google" id="ProtNLM"/>
    </source>
</evidence>
<feature type="compositionally biased region" description="Basic and acidic residues" evidence="1">
    <location>
        <begin position="571"/>
        <end position="581"/>
    </location>
</feature>
<dbReference type="RefSeq" id="WP_049684080.1">
    <property type="nucleotide sequence ID" value="NZ_LFZW01000003.1"/>
</dbReference>
<sequence length="683" mass="75265">MQTLKQGLGFCLVLLILLMPTGSLAEDAATTVQKKEETVGRVILESKEYDLYHYQMEADIGDGITKVGDNALHAINQGMWGFNKTIASFTLYSVNQLMSFDLISSIVDEAGIMSERIYEIMSGTFLSMFVILVGGSAAWRYFVNQQVGHAVKAIMGALAIMVFTFWFYSNTAGNIKWLNDRGAELEGIASSANVLISSDEFDSDASYDSKEGIAVLENQLFNLMVKRPYLLLNYGSTKESEIVSENPNRINSLLEIKPYTGEGMEERKRIVKKEVSNFDNKQMSSSFSGERFGYLIVTIISTIALSIPILLLGIFKFLLQLWFLALVIFTAIPLVLSLIPSFSETALNHGKKLVGVLLMKAGLVLLIAVITGLVTLLYESVKVTNGVEGYVFVVFLICITIWGLFKYRSEIFEVASAGMLQGQQVVERATTNTFDKMGDAGEKGFKGAKRMVATAYRSHQNKKRQEEFQSEKEGTGRKTFTNPSVANGGRSEHRKAVGENTSQKQGTGKNQGQQATGKGSKNTATSLATETANRSASRNAGAAIVSLKDYKSEKAEGATSKGTITSQAARSSERTVSEARKPSSNPPNSNRQESRKQEAPKPTSQRTVGSTNRENQPSPHRNPAARMESQQEAAASREPVKHLTQWEVQQKIDARKANTTPSENVNRSESRKTKKQETEKERK</sequence>
<feature type="compositionally biased region" description="Polar residues" evidence="1">
    <location>
        <begin position="520"/>
        <end position="531"/>
    </location>
</feature>
<feature type="compositionally biased region" description="Low complexity" evidence="1">
    <location>
        <begin position="532"/>
        <end position="543"/>
    </location>
</feature>
<dbReference type="AlphaFoldDB" id="A0A0K9G3W0"/>
<dbReference type="OrthoDB" id="2366309at2"/>
<reference evidence="5" key="1">
    <citation type="submission" date="2015-07" db="EMBL/GenBank/DDBJ databases">
        <title>Genome sequencing project for genomic taxonomy and phylogenomics of Bacillus-like bacteria.</title>
        <authorList>
            <person name="Liu B."/>
            <person name="Wang J."/>
            <person name="Zhu Y."/>
            <person name="Liu G."/>
            <person name="Chen Q."/>
            <person name="Chen Z."/>
            <person name="Lan J."/>
            <person name="Che J."/>
            <person name="Ge C."/>
            <person name="Shi H."/>
            <person name="Pan Z."/>
            <person name="Liu X."/>
        </authorList>
    </citation>
    <scope>NUCLEOTIDE SEQUENCE [LARGE SCALE GENOMIC DNA]</scope>
    <source>
        <strain evidence="5">FJAT-27997</strain>
    </source>
</reference>
<keyword evidence="2" id="KW-0472">Membrane</keyword>
<accession>A0A0K9G3W0</accession>
<comment type="caution">
    <text evidence="4">The sequence shown here is derived from an EMBL/GenBank/DDBJ whole genome shotgun (WGS) entry which is preliminary data.</text>
</comment>
<keyword evidence="3" id="KW-0732">Signal</keyword>
<keyword evidence="2" id="KW-1133">Transmembrane helix</keyword>
<keyword evidence="2" id="KW-0812">Transmembrane</keyword>
<feature type="transmembrane region" description="Helical" evidence="2">
    <location>
        <begin position="89"/>
        <end position="108"/>
    </location>
</feature>
<dbReference type="Proteomes" id="UP000037146">
    <property type="component" value="Unassembled WGS sequence"/>
</dbReference>
<feature type="transmembrane region" description="Helical" evidence="2">
    <location>
        <begin position="149"/>
        <end position="168"/>
    </location>
</feature>
<protein>
    <recommendedName>
        <fullName evidence="6">Conjugative transposon membrane protein</fullName>
    </recommendedName>
</protein>
<feature type="compositionally biased region" description="Low complexity" evidence="1">
    <location>
        <begin position="501"/>
        <end position="519"/>
    </location>
</feature>
<dbReference type="EMBL" id="LFZW01000003">
    <property type="protein sequence ID" value="KMY41490.1"/>
    <property type="molecule type" value="Genomic_DNA"/>
</dbReference>
<feature type="transmembrane region" description="Helical" evidence="2">
    <location>
        <begin position="292"/>
        <end position="315"/>
    </location>
</feature>
<feature type="compositionally biased region" description="Basic and acidic residues" evidence="1">
    <location>
        <begin position="666"/>
        <end position="683"/>
    </location>
</feature>
<feature type="compositionally biased region" description="Polar residues" evidence="1">
    <location>
        <begin position="582"/>
        <end position="591"/>
    </location>
</feature>
<feature type="chain" id="PRO_5005524338" description="Conjugative transposon membrane protein" evidence="3">
    <location>
        <begin position="26"/>
        <end position="683"/>
    </location>
</feature>
<feature type="transmembrane region" description="Helical" evidence="2">
    <location>
        <begin position="120"/>
        <end position="143"/>
    </location>
</feature>
<organism evidence="4 5">
    <name type="scientific">Peribacillus loiseleuriae</name>
    <dbReference type="NCBI Taxonomy" id="1679170"/>
    <lineage>
        <taxon>Bacteria</taxon>
        <taxon>Bacillati</taxon>
        <taxon>Bacillota</taxon>
        <taxon>Bacilli</taxon>
        <taxon>Bacillales</taxon>
        <taxon>Bacillaceae</taxon>
        <taxon>Peribacillus</taxon>
    </lineage>
</organism>
<feature type="transmembrane region" description="Helical" evidence="2">
    <location>
        <begin position="389"/>
        <end position="405"/>
    </location>
</feature>
<dbReference type="NCBIfam" id="NF046089">
    <property type="entry name" value="CD3337_EF1877"/>
    <property type="match status" value="1"/>
</dbReference>
<feature type="transmembrane region" description="Helical" evidence="2">
    <location>
        <begin position="354"/>
        <end position="377"/>
    </location>
</feature>
<evidence type="ECO:0000256" key="1">
    <source>
        <dbReference type="SAM" id="MobiDB-lite"/>
    </source>
</evidence>